<dbReference type="AlphaFoldDB" id="A0A6A4LBT5"/>
<evidence type="ECO:0000256" key="1">
    <source>
        <dbReference type="ARBA" id="ARBA00004479"/>
    </source>
</evidence>
<protein>
    <recommendedName>
        <fullName evidence="4">Leucine-rich repeat-containing N-terminal plant-type domain-containing protein</fullName>
    </recommendedName>
</protein>
<dbReference type="EMBL" id="QEFC01002346">
    <property type="protein sequence ID" value="KAE9452789.1"/>
    <property type="molecule type" value="Genomic_DNA"/>
</dbReference>
<dbReference type="Pfam" id="PF00560">
    <property type="entry name" value="LRR_1"/>
    <property type="match status" value="1"/>
</dbReference>
<feature type="non-terminal residue" evidence="2">
    <location>
        <position position="1"/>
    </location>
</feature>
<organism evidence="2 3">
    <name type="scientific">Rhododendron williamsianum</name>
    <dbReference type="NCBI Taxonomy" id="262921"/>
    <lineage>
        <taxon>Eukaryota</taxon>
        <taxon>Viridiplantae</taxon>
        <taxon>Streptophyta</taxon>
        <taxon>Embryophyta</taxon>
        <taxon>Tracheophyta</taxon>
        <taxon>Spermatophyta</taxon>
        <taxon>Magnoliopsida</taxon>
        <taxon>eudicotyledons</taxon>
        <taxon>Gunneridae</taxon>
        <taxon>Pentapetalae</taxon>
        <taxon>asterids</taxon>
        <taxon>Ericales</taxon>
        <taxon>Ericaceae</taxon>
        <taxon>Ericoideae</taxon>
        <taxon>Rhodoreae</taxon>
        <taxon>Rhododendron</taxon>
    </lineage>
</organism>
<dbReference type="InterPro" id="IPR051824">
    <property type="entry name" value="LRR_Rcpt-Like_S/T_Kinase"/>
</dbReference>
<dbReference type="InterPro" id="IPR032675">
    <property type="entry name" value="LRR_dom_sf"/>
</dbReference>
<evidence type="ECO:0000313" key="3">
    <source>
        <dbReference type="Proteomes" id="UP000428333"/>
    </source>
</evidence>
<dbReference type="Proteomes" id="UP000428333">
    <property type="component" value="Linkage Group LG09"/>
</dbReference>
<evidence type="ECO:0008006" key="4">
    <source>
        <dbReference type="Google" id="ProtNLM"/>
    </source>
</evidence>
<reference evidence="2 3" key="1">
    <citation type="journal article" date="2019" name="Genome Biol. Evol.">
        <title>The Rhododendron genome and chromosomal organization provide insight into shared whole-genome duplications across the heath family (Ericaceae).</title>
        <authorList>
            <person name="Soza V.L."/>
            <person name="Lindsley D."/>
            <person name="Waalkes A."/>
            <person name="Ramage E."/>
            <person name="Patwardhan R.P."/>
            <person name="Burton J.N."/>
            <person name="Adey A."/>
            <person name="Kumar A."/>
            <person name="Qiu R."/>
            <person name="Shendure J."/>
            <person name="Hall B."/>
        </authorList>
    </citation>
    <scope>NUCLEOTIDE SEQUENCE [LARGE SCALE GENOMIC DNA]</scope>
    <source>
        <strain evidence="2">RSF 1966-606</strain>
    </source>
</reference>
<keyword evidence="3" id="KW-1185">Reference proteome</keyword>
<dbReference type="SUPFAM" id="SSF52058">
    <property type="entry name" value="L domain-like"/>
    <property type="match status" value="1"/>
</dbReference>
<name>A0A6A4LBT5_9ERIC</name>
<dbReference type="GO" id="GO:0016020">
    <property type="term" value="C:membrane"/>
    <property type="evidence" value="ECO:0007669"/>
    <property type="project" value="UniProtKB-SubCell"/>
</dbReference>
<comment type="caution">
    <text evidence="2">The sequence shown here is derived from an EMBL/GenBank/DDBJ whole genome shotgun (WGS) entry which is preliminary data.</text>
</comment>
<accession>A0A6A4LBT5</accession>
<evidence type="ECO:0000313" key="2">
    <source>
        <dbReference type="EMBL" id="KAE9452789.1"/>
    </source>
</evidence>
<dbReference type="OrthoDB" id="1909482at2759"/>
<sequence length="213" mass="23967">GHHDLVSTVAALSDIAQQLGKPADWNLSLNECDENGNWYTPVKDGLYNSTVNCTCLGDVCHISAMYDLLERDVVACHSRMELQNWHLLVSADYIFASNAKCSTGPFEIQGEVEIHPTWLKIKDVPDWDVKNLTSTLDFILPFCDLNRNFLSGSIPPEWTSTKLEFFRLSSNSFTGKLPSFQSWEQLRILELEASGFEGPIPSKISLLRNLTEL</sequence>
<dbReference type="PANTHER" id="PTHR48006">
    <property type="entry name" value="LEUCINE-RICH REPEAT-CONTAINING PROTEIN DDB_G0281931-RELATED"/>
    <property type="match status" value="1"/>
</dbReference>
<comment type="subcellular location">
    <subcellularLocation>
        <location evidence="1">Membrane</location>
        <topology evidence="1">Single-pass type I membrane protein</topology>
    </subcellularLocation>
</comment>
<dbReference type="InterPro" id="IPR001611">
    <property type="entry name" value="Leu-rich_rpt"/>
</dbReference>
<dbReference type="Gene3D" id="3.80.10.10">
    <property type="entry name" value="Ribonuclease Inhibitor"/>
    <property type="match status" value="1"/>
</dbReference>
<proteinExistence type="predicted"/>
<dbReference type="PANTHER" id="PTHR48006:SF81">
    <property type="entry name" value="PROTEIN KINASE DOMAIN-CONTAINING PROTEIN"/>
    <property type="match status" value="1"/>
</dbReference>
<gene>
    <name evidence="2" type="ORF">C3L33_15309</name>
</gene>